<keyword evidence="6" id="KW-1185">Reference proteome</keyword>
<keyword evidence="2" id="KW-0547">Nucleotide-binding</keyword>
<gene>
    <name evidence="5" type="ORF">ACFW6T_16175</name>
</gene>
<dbReference type="SUPFAM" id="SSF52540">
    <property type="entry name" value="P-loop containing nucleoside triphosphate hydrolases"/>
    <property type="match status" value="1"/>
</dbReference>
<sequence>MNPPAPQADPARPRLSARGIGHRIGERKLLHGLDLDVTVGTSLAVVGPSGTGKSTLLAILGGLLAPAEGRVTIDHGHGRSVADSVSWVLQTVNVLPDRTVLDNVALGALADGADWNRARELARPALERVGLATFADRPVRALSGGEVQRTVIARALVSTRPFVLADEPTGQLDAATTTRVMDSLLATTATRGLVVVTHDPTVAHRCTRTVRLTDGRLTHL</sequence>
<evidence type="ECO:0000256" key="2">
    <source>
        <dbReference type="ARBA" id="ARBA00022741"/>
    </source>
</evidence>
<name>A0ABW6GLA5_9ACTN</name>
<dbReference type="RefSeq" id="WP_380327376.1">
    <property type="nucleotide sequence ID" value="NZ_JBHYPW010000039.1"/>
</dbReference>
<dbReference type="PANTHER" id="PTHR24220:SF689">
    <property type="entry name" value="LIPOPROTEIN-RELEASING SYSTEM ATP-BINDING PROTEIN LOLD"/>
    <property type="match status" value="1"/>
</dbReference>
<reference evidence="5 6" key="1">
    <citation type="submission" date="2024-09" db="EMBL/GenBank/DDBJ databases">
        <title>The Natural Products Discovery Center: Release of the First 8490 Sequenced Strains for Exploring Actinobacteria Biosynthetic Diversity.</title>
        <authorList>
            <person name="Kalkreuter E."/>
            <person name="Kautsar S.A."/>
            <person name="Yang D."/>
            <person name="Bader C.D."/>
            <person name="Teijaro C.N."/>
            <person name="Fluegel L."/>
            <person name="Davis C.M."/>
            <person name="Simpson J.R."/>
            <person name="Lauterbach L."/>
            <person name="Steele A.D."/>
            <person name="Gui C."/>
            <person name="Meng S."/>
            <person name="Li G."/>
            <person name="Viehrig K."/>
            <person name="Ye F."/>
            <person name="Su P."/>
            <person name="Kiefer A.F."/>
            <person name="Nichols A."/>
            <person name="Cepeda A.J."/>
            <person name="Yan W."/>
            <person name="Fan B."/>
            <person name="Jiang Y."/>
            <person name="Adhikari A."/>
            <person name="Zheng C.-J."/>
            <person name="Schuster L."/>
            <person name="Cowan T.M."/>
            <person name="Smanski M.J."/>
            <person name="Chevrette M.G."/>
            <person name="De Carvalho L.P.S."/>
            <person name="Shen B."/>
        </authorList>
    </citation>
    <scope>NUCLEOTIDE SEQUENCE [LARGE SCALE GENOMIC DNA]</scope>
    <source>
        <strain evidence="5 6">NPDC058753</strain>
    </source>
</reference>
<organism evidence="5 6">
    <name type="scientific">Kitasatospora phosalacinea</name>
    <dbReference type="NCBI Taxonomy" id="2065"/>
    <lineage>
        <taxon>Bacteria</taxon>
        <taxon>Bacillati</taxon>
        <taxon>Actinomycetota</taxon>
        <taxon>Actinomycetes</taxon>
        <taxon>Kitasatosporales</taxon>
        <taxon>Streptomycetaceae</taxon>
        <taxon>Kitasatospora</taxon>
    </lineage>
</organism>
<evidence type="ECO:0000259" key="4">
    <source>
        <dbReference type="PROSITE" id="PS50893"/>
    </source>
</evidence>
<comment type="similarity">
    <text evidence="1">Belongs to the ABC transporter superfamily.</text>
</comment>
<evidence type="ECO:0000313" key="5">
    <source>
        <dbReference type="EMBL" id="MFE1353518.1"/>
    </source>
</evidence>
<dbReference type="EMBL" id="JBHYPX010000029">
    <property type="protein sequence ID" value="MFE1353518.1"/>
    <property type="molecule type" value="Genomic_DNA"/>
</dbReference>
<dbReference type="InterPro" id="IPR027417">
    <property type="entry name" value="P-loop_NTPase"/>
</dbReference>
<dbReference type="GO" id="GO:0005524">
    <property type="term" value="F:ATP binding"/>
    <property type="evidence" value="ECO:0007669"/>
    <property type="project" value="UniProtKB-KW"/>
</dbReference>
<evidence type="ECO:0000256" key="3">
    <source>
        <dbReference type="ARBA" id="ARBA00022840"/>
    </source>
</evidence>
<feature type="domain" description="ABC transporter" evidence="4">
    <location>
        <begin position="15"/>
        <end position="220"/>
    </location>
</feature>
<accession>A0ABW6GLA5</accession>
<dbReference type="Gene3D" id="3.40.50.300">
    <property type="entry name" value="P-loop containing nucleotide triphosphate hydrolases"/>
    <property type="match status" value="1"/>
</dbReference>
<protein>
    <submittedName>
        <fullName evidence="5">ABC transporter ATP-binding protein</fullName>
    </submittedName>
</protein>
<dbReference type="InterPro" id="IPR003439">
    <property type="entry name" value="ABC_transporter-like_ATP-bd"/>
</dbReference>
<keyword evidence="3 5" id="KW-0067">ATP-binding</keyword>
<dbReference type="InterPro" id="IPR003593">
    <property type="entry name" value="AAA+_ATPase"/>
</dbReference>
<comment type="caution">
    <text evidence="5">The sequence shown here is derived from an EMBL/GenBank/DDBJ whole genome shotgun (WGS) entry which is preliminary data.</text>
</comment>
<dbReference type="Proteomes" id="UP001599542">
    <property type="component" value="Unassembled WGS sequence"/>
</dbReference>
<evidence type="ECO:0000313" key="6">
    <source>
        <dbReference type="Proteomes" id="UP001599542"/>
    </source>
</evidence>
<dbReference type="InterPro" id="IPR015854">
    <property type="entry name" value="ABC_transpr_LolD-like"/>
</dbReference>
<dbReference type="PROSITE" id="PS50893">
    <property type="entry name" value="ABC_TRANSPORTER_2"/>
    <property type="match status" value="1"/>
</dbReference>
<evidence type="ECO:0000256" key="1">
    <source>
        <dbReference type="ARBA" id="ARBA00005417"/>
    </source>
</evidence>
<dbReference type="Pfam" id="PF00005">
    <property type="entry name" value="ABC_tran"/>
    <property type="match status" value="1"/>
</dbReference>
<dbReference type="PANTHER" id="PTHR24220">
    <property type="entry name" value="IMPORT ATP-BINDING PROTEIN"/>
    <property type="match status" value="1"/>
</dbReference>
<proteinExistence type="inferred from homology"/>
<dbReference type="SMART" id="SM00382">
    <property type="entry name" value="AAA"/>
    <property type="match status" value="1"/>
</dbReference>